<reference evidence="1" key="2">
    <citation type="journal article" date="2007" name="Science">
        <title>Draft genome sequence of the sexually transmitted pathogen Trichomonas vaginalis.</title>
        <authorList>
            <person name="Carlton J.M."/>
            <person name="Hirt R.P."/>
            <person name="Silva J.C."/>
            <person name="Delcher A.L."/>
            <person name="Schatz M."/>
            <person name="Zhao Q."/>
            <person name="Wortman J.R."/>
            <person name="Bidwell S.L."/>
            <person name="Alsmark U.C.M."/>
            <person name="Besteiro S."/>
            <person name="Sicheritz-Ponten T."/>
            <person name="Noel C.J."/>
            <person name="Dacks J.B."/>
            <person name="Foster P.G."/>
            <person name="Simillion C."/>
            <person name="Van de Peer Y."/>
            <person name="Miranda-Saavedra D."/>
            <person name="Barton G.J."/>
            <person name="Westrop G.D."/>
            <person name="Mueller S."/>
            <person name="Dessi D."/>
            <person name="Fiori P.L."/>
            <person name="Ren Q."/>
            <person name="Paulsen I."/>
            <person name="Zhang H."/>
            <person name="Bastida-Corcuera F.D."/>
            <person name="Simoes-Barbosa A."/>
            <person name="Brown M.T."/>
            <person name="Hayes R.D."/>
            <person name="Mukherjee M."/>
            <person name="Okumura C.Y."/>
            <person name="Schneider R."/>
            <person name="Smith A.J."/>
            <person name="Vanacova S."/>
            <person name="Villalvazo M."/>
            <person name="Haas B.J."/>
            <person name="Pertea M."/>
            <person name="Feldblyum T.V."/>
            <person name="Utterback T.R."/>
            <person name="Shu C.L."/>
            <person name="Osoegawa K."/>
            <person name="de Jong P.J."/>
            <person name="Hrdy I."/>
            <person name="Horvathova L."/>
            <person name="Zubacova Z."/>
            <person name="Dolezal P."/>
            <person name="Malik S.B."/>
            <person name="Logsdon J.M. Jr."/>
            <person name="Henze K."/>
            <person name="Gupta A."/>
            <person name="Wang C.C."/>
            <person name="Dunne R.L."/>
            <person name="Upcroft J.A."/>
            <person name="Upcroft P."/>
            <person name="White O."/>
            <person name="Salzberg S.L."/>
            <person name="Tang P."/>
            <person name="Chiu C.-H."/>
            <person name="Lee Y.-S."/>
            <person name="Embley T.M."/>
            <person name="Coombs G.H."/>
            <person name="Mottram J.C."/>
            <person name="Tachezy J."/>
            <person name="Fraser-Liggett C.M."/>
            <person name="Johnson P.J."/>
        </authorList>
    </citation>
    <scope>NUCLEOTIDE SEQUENCE [LARGE SCALE GENOMIC DNA]</scope>
    <source>
        <strain evidence="1">G3</strain>
    </source>
</reference>
<dbReference type="EMBL" id="DS114044">
    <property type="protein sequence ID" value="EAX91320.1"/>
    <property type="molecule type" value="Genomic_DNA"/>
</dbReference>
<name>A2FUW9_TRIV3</name>
<dbReference type="Proteomes" id="UP000001542">
    <property type="component" value="Unassembled WGS sequence"/>
</dbReference>
<proteinExistence type="predicted"/>
<gene>
    <name evidence="1" type="ORF">TVAG_065360</name>
</gene>
<dbReference type="STRING" id="5722.A2FUW9"/>
<dbReference type="OrthoDB" id="10263927at2759"/>
<evidence type="ECO:0000313" key="1">
    <source>
        <dbReference type="EMBL" id="EAX91320.1"/>
    </source>
</evidence>
<accession>A2FUW9</accession>
<dbReference type="AlphaFoldDB" id="A2FUW9"/>
<dbReference type="InParanoid" id="A2FUW9"/>
<organism evidence="1 2">
    <name type="scientific">Trichomonas vaginalis (strain ATCC PRA-98 / G3)</name>
    <dbReference type="NCBI Taxonomy" id="412133"/>
    <lineage>
        <taxon>Eukaryota</taxon>
        <taxon>Metamonada</taxon>
        <taxon>Parabasalia</taxon>
        <taxon>Trichomonadida</taxon>
        <taxon>Trichomonadidae</taxon>
        <taxon>Trichomonas</taxon>
    </lineage>
</organism>
<dbReference type="RefSeq" id="XP_001304250.1">
    <property type="nucleotide sequence ID" value="XM_001304249.1"/>
</dbReference>
<evidence type="ECO:0000313" key="2">
    <source>
        <dbReference type="Proteomes" id="UP000001542"/>
    </source>
</evidence>
<dbReference type="KEGG" id="tva:4749013"/>
<protein>
    <submittedName>
        <fullName evidence="1">Uncharacterized protein</fullName>
    </submittedName>
</protein>
<dbReference type="VEuPathDB" id="TrichDB:TVAGG3_1032880"/>
<dbReference type="PANTHER" id="PTHR33477">
    <property type="entry name" value="P-LOOP NTPASE DOMAIN-CONTAINING PROTEIN LPA1 HOMOLOG 1"/>
    <property type="match status" value="1"/>
</dbReference>
<dbReference type="PANTHER" id="PTHR33477:SF3">
    <property type="entry name" value="P-LOOP NTPASE DOMAIN-CONTAINING PROTEIN LPA1 HOMOLOG 1"/>
    <property type="match status" value="1"/>
</dbReference>
<dbReference type="eggNOG" id="ENOG502QR37">
    <property type="taxonomic scope" value="Eukaryota"/>
</dbReference>
<keyword evidence="2" id="KW-1185">Reference proteome</keyword>
<sequence>MKVVASFVESRSSLIVEGVHLSVNVLMKVVSSFPNVVPFLIYIKKEDFHRQRFAVRAKYMTTDPGQNKYISNFDAIRSVQSSLSKGASEHLIPKIDNRNIDRSIETMHQTLFSYLKKLEGRQSMFDPKTEKLTFLDMIWKRRKQKMTSKAKTLKAISMLTTGGSADLVTGEEQTLSHSLQDLLESLPSPDKVFRDSQGGNDISFNSYGTMLLGNVDIQEDDGMDLTTPPVPVPPHNRVSPFFIEQKINDDSNEEQEATETEADPVELTLTDFAETTDTETGEALIMSNGRFVVRN</sequence>
<reference evidence="1" key="1">
    <citation type="submission" date="2006-10" db="EMBL/GenBank/DDBJ databases">
        <authorList>
            <person name="Amadeo P."/>
            <person name="Zhao Q."/>
            <person name="Wortman J."/>
            <person name="Fraser-Liggett C."/>
            <person name="Carlton J."/>
        </authorList>
    </citation>
    <scope>NUCLEOTIDE SEQUENCE</scope>
    <source>
        <strain evidence="1">G3</strain>
    </source>
</reference>